<sequence length="756" mass="81992">MASARTPRGLTSGLSCVLLLLLTVVTARARSAQDSRSPDADVFETLGLERSPKPDLKLVFTGSLEGFIEPCGCTAGRLGGMDRLVTHLRESRSAALRSIHVDTGDTFLHADDLTPALRRQLPLKADAIMAMLADSGCDAIALGDYDIEFGLEELRALSERYSVPILCSNVFDREGEPYFKRGLIVERDGVRIGIFSLLAQNLVHPDLHDDTVLRVGEQIAEAGLVLRPWREVAQRAARDLRPLVDVLVCASHLGGEANLELAELCPEIDVVCGPHFAGREAPHDVVGNTLVSHVSLKGARTTEFDLWFGGVPPGPDARVARGATDASDRIVSEFTLEVSATALRSLVGREAVLGPNEHARLKAFNRGFVQTSKDWLESAGDFPDGRVFAVSKPSMHRNLVRDEMALDRIDGYHAQVEEFWSSQRPKGSHTGDVFADPASCASCHPDQYEFWKTTRHARAYSTLAITQQQFDAECFACHTVGFGEEGGFDRPHEAAGYENVQCAACHGPGAAHMAGGASYLNEKLLTKVGSTCVECHNKQHDPEFFSWVEDIDANRGAIEAKVLKIACPSLPPPGAGTPEFKQSLTDAAFALASRKNVDWPLLVRLYHSAGRVEEAIACARAWCDTKEATGASERLLGLLLVDDGRNVEAVPALRKALEVLGSDPEVHFSLARALLTDDPQAALVQAREAYSIAPERPPHAEAVVRALDFTGDRAGAVAFLDMHVARFTDQRALFQPLRDELTAPPVEEVGDEGQDG</sequence>
<keyword evidence="3" id="KW-1185">Reference proteome</keyword>
<evidence type="ECO:0000259" key="1">
    <source>
        <dbReference type="Pfam" id="PF13435"/>
    </source>
</evidence>
<dbReference type="Proteomes" id="UP000319342">
    <property type="component" value="Chromosome"/>
</dbReference>
<gene>
    <name evidence="2" type="primary">cycA1</name>
    <name evidence="2" type="ORF">Pla163_21150</name>
</gene>
<proteinExistence type="predicted"/>
<dbReference type="SUPFAM" id="SSF56300">
    <property type="entry name" value="Metallo-dependent phosphatases"/>
    <property type="match status" value="1"/>
</dbReference>
<dbReference type="RefSeq" id="WP_145187527.1">
    <property type="nucleotide sequence ID" value="NZ_CP036290.1"/>
</dbReference>
<dbReference type="InterPro" id="IPR036280">
    <property type="entry name" value="Multihaem_cyt_sf"/>
</dbReference>
<organism evidence="2 3">
    <name type="scientific">Rohdeia mirabilis</name>
    <dbReference type="NCBI Taxonomy" id="2528008"/>
    <lineage>
        <taxon>Bacteria</taxon>
        <taxon>Pseudomonadati</taxon>
        <taxon>Planctomycetota</taxon>
        <taxon>Planctomycetia</taxon>
        <taxon>Planctomycetia incertae sedis</taxon>
        <taxon>Rohdeia</taxon>
    </lineage>
</organism>
<dbReference type="InterPro" id="IPR029052">
    <property type="entry name" value="Metallo-depent_PP-like"/>
</dbReference>
<name>A0A518D0M6_9BACT</name>
<accession>A0A518D0M6</accession>
<protein>
    <submittedName>
        <fullName evidence="2">Cytochrome c-554</fullName>
    </submittedName>
</protein>
<dbReference type="InterPro" id="IPR011990">
    <property type="entry name" value="TPR-like_helical_dom_sf"/>
</dbReference>
<dbReference type="AlphaFoldDB" id="A0A518D0M6"/>
<dbReference type="SUPFAM" id="SSF48695">
    <property type="entry name" value="Multiheme cytochromes"/>
    <property type="match status" value="1"/>
</dbReference>
<dbReference type="Gene3D" id="1.25.40.10">
    <property type="entry name" value="Tetratricopeptide repeat domain"/>
    <property type="match status" value="1"/>
</dbReference>
<dbReference type="Pfam" id="PF13435">
    <property type="entry name" value="Cytochrome_C554"/>
    <property type="match status" value="1"/>
</dbReference>
<dbReference type="EMBL" id="CP036290">
    <property type="protein sequence ID" value="QDU84995.1"/>
    <property type="molecule type" value="Genomic_DNA"/>
</dbReference>
<evidence type="ECO:0000313" key="2">
    <source>
        <dbReference type="EMBL" id="QDU84995.1"/>
    </source>
</evidence>
<dbReference type="GO" id="GO:0016787">
    <property type="term" value="F:hydrolase activity"/>
    <property type="evidence" value="ECO:0007669"/>
    <property type="project" value="InterPro"/>
</dbReference>
<reference evidence="2 3" key="1">
    <citation type="submission" date="2019-02" db="EMBL/GenBank/DDBJ databases">
        <title>Deep-cultivation of Planctomycetes and their phenomic and genomic characterization uncovers novel biology.</title>
        <authorList>
            <person name="Wiegand S."/>
            <person name="Jogler M."/>
            <person name="Boedeker C."/>
            <person name="Pinto D."/>
            <person name="Vollmers J."/>
            <person name="Rivas-Marin E."/>
            <person name="Kohn T."/>
            <person name="Peeters S.H."/>
            <person name="Heuer A."/>
            <person name="Rast P."/>
            <person name="Oberbeckmann S."/>
            <person name="Bunk B."/>
            <person name="Jeske O."/>
            <person name="Meyerdierks A."/>
            <person name="Storesund J.E."/>
            <person name="Kallscheuer N."/>
            <person name="Luecker S."/>
            <person name="Lage O.M."/>
            <person name="Pohl T."/>
            <person name="Merkel B.J."/>
            <person name="Hornburger P."/>
            <person name="Mueller R.-W."/>
            <person name="Bruemmer F."/>
            <person name="Labrenz M."/>
            <person name="Spormann A.M."/>
            <person name="Op den Camp H."/>
            <person name="Overmann J."/>
            <person name="Amann R."/>
            <person name="Jetten M.S.M."/>
            <person name="Mascher T."/>
            <person name="Medema M.H."/>
            <person name="Devos D.P."/>
            <person name="Kaster A.-K."/>
            <person name="Ovreas L."/>
            <person name="Rohde M."/>
            <person name="Galperin M.Y."/>
            <person name="Jogler C."/>
        </authorList>
    </citation>
    <scope>NUCLEOTIDE SEQUENCE [LARGE SCALE GENOMIC DNA]</scope>
    <source>
        <strain evidence="2 3">Pla163</strain>
    </source>
</reference>
<dbReference type="InterPro" id="IPR023155">
    <property type="entry name" value="Cyt_c-552/4"/>
</dbReference>
<dbReference type="Gene3D" id="1.10.1130.10">
    <property type="entry name" value="Flavocytochrome C3, Chain A"/>
    <property type="match status" value="1"/>
</dbReference>
<dbReference type="GO" id="GO:0009166">
    <property type="term" value="P:nucleotide catabolic process"/>
    <property type="evidence" value="ECO:0007669"/>
    <property type="project" value="InterPro"/>
</dbReference>
<dbReference type="Gene3D" id="3.60.21.10">
    <property type="match status" value="1"/>
</dbReference>
<dbReference type="InterPro" id="IPR006179">
    <property type="entry name" value="5_nucleotidase/apyrase"/>
</dbReference>
<dbReference type="SUPFAM" id="SSF48452">
    <property type="entry name" value="TPR-like"/>
    <property type="match status" value="1"/>
</dbReference>
<dbReference type="PANTHER" id="PTHR11575:SF24">
    <property type="entry name" value="5'-NUCLEOTIDASE"/>
    <property type="match status" value="1"/>
</dbReference>
<dbReference type="OrthoDB" id="9814800at2"/>
<dbReference type="PANTHER" id="PTHR11575">
    <property type="entry name" value="5'-NUCLEOTIDASE-RELATED"/>
    <property type="match status" value="1"/>
</dbReference>
<feature type="domain" description="Cytochrome c-552/4" evidence="1">
    <location>
        <begin position="439"/>
        <end position="507"/>
    </location>
</feature>
<evidence type="ECO:0000313" key="3">
    <source>
        <dbReference type="Proteomes" id="UP000319342"/>
    </source>
</evidence>